<accession>A0AAC9LJR0</accession>
<sequence>MQEFTQNIIVTEKDLDELNHVNNVRYIEWVNSIAKSHWLKTASANTIKNYFWVLLSHTIDYKKAAFLNEELILKTYVIKAEGVTSIRIVEVINAKTNSLLSKSETKWCFMDAKTQKPVRITEEISKLFC</sequence>
<evidence type="ECO:0000313" key="1">
    <source>
        <dbReference type="EMBL" id="APY00036.1"/>
    </source>
</evidence>
<keyword evidence="2" id="KW-1185">Reference proteome</keyword>
<name>A0AAC9LJR0_9FLAO</name>
<evidence type="ECO:0000313" key="2">
    <source>
        <dbReference type="Proteomes" id="UP000187506"/>
    </source>
</evidence>
<dbReference type="KEGG" id="lvn:BWR22_06840"/>
<gene>
    <name evidence="1" type="ORF">BWR22_06840</name>
</gene>
<reference evidence="1 2" key="1">
    <citation type="submission" date="2017-01" db="EMBL/GenBank/DDBJ databases">
        <title>Complete genome of Lacinutrix venerupis DOK2-8 isolated from seawater in Dokdo.</title>
        <authorList>
            <person name="Chi W.-J."/>
            <person name="Kim J.H."/>
        </authorList>
    </citation>
    <scope>NUCLEOTIDE SEQUENCE [LARGE SCALE GENOMIC DNA]</scope>
    <source>
        <strain evidence="1 2">DOK2-8</strain>
    </source>
</reference>
<dbReference type="CDD" id="cd00586">
    <property type="entry name" value="4HBT"/>
    <property type="match status" value="1"/>
</dbReference>
<dbReference type="SUPFAM" id="SSF54637">
    <property type="entry name" value="Thioesterase/thiol ester dehydrase-isomerase"/>
    <property type="match status" value="1"/>
</dbReference>
<organism evidence="1 2">
    <name type="scientific">Lacinutrix venerupis</name>
    <dbReference type="NCBI Taxonomy" id="1486034"/>
    <lineage>
        <taxon>Bacteria</taxon>
        <taxon>Pseudomonadati</taxon>
        <taxon>Bacteroidota</taxon>
        <taxon>Flavobacteriia</taxon>
        <taxon>Flavobacteriales</taxon>
        <taxon>Flavobacteriaceae</taxon>
        <taxon>Lacinutrix</taxon>
    </lineage>
</organism>
<dbReference type="Gene3D" id="3.10.129.10">
    <property type="entry name" value="Hotdog Thioesterase"/>
    <property type="match status" value="2"/>
</dbReference>
<dbReference type="EMBL" id="CP019352">
    <property type="protein sequence ID" value="APY00036.1"/>
    <property type="molecule type" value="Genomic_DNA"/>
</dbReference>
<dbReference type="AlphaFoldDB" id="A0AAC9LJR0"/>
<dbReference type="Proteomes" id="UP000187506">
    <property type="component" value="Chromosome"/>
</dbReference>
<dbReference type="Pfam" id="PF13279">
    <property type="entry name" value="4HBT_2"/>
    <property type="match status" value="1"/>
</dbReference>
<proteinExistence type="predicted"/>
<protein>
    <submittedName>
        <fullName evidence="1">Thioesterase</fullName>
    </submittedName>
</protein>
<dbReference type="InterPro" id="IPR029069">
    <property type="entry name" value="HotDog_dom_sf"/>
</dbReference>